<comment type="similarity">
    <text evidence="2">Belongs to the Tdpoz family.</text>
</comment>
<proteinExistence type="inferred from homology"/>
<organism evidence="5">
    <name type="scientific">Aegilops tauschii</name>
    <name type="common">Tausch's goatgrass</name>
    <name type="synonym">Aegilops squarrosa</name>
    <dbReference type="NCBI Taxonomy" id="37682"/>
    <lineage>
        <taxon>Eukaryota</taxon>
        <taxon>Viridiplantae</taxon>
        <taxon>Streptophyta</taxon>
        <taxon>Embryophyta</taxon>
        <taxon>Tracheophyta</taxon>
        <taxon>Spermatophyta</taxon>
        <taxon>Magnoliopsida</taxon>
        <taxon>Liliopsida</taxon>
        <taxon>Poales</taxon>
        <taxon>Poaceae</taxon>
        <taxon>BOP clade</taxon>
        <taxon>Pooideae</taxon>
        <taxon>Triticodae</taxon>
        <taxon>Triticeae</taxon>
        <taxon>Triticinae</taxon>
        <taxon>Aegilops</taxon>
    </lineage>
</organism>
<evidence type="ECO:0000256" key="2">
    <source>
        <dbReference type="ARBA" id="ARBA00010846"/>
    </source>
</evidence>
<dbReference type="ExpressionAtlas" id="N1QX73">
    <property type="expression patterns" value="baseline"/>
</dbReference>
<dbReference type="AlphaFoldDB" id="N1QX73"/>
<feature type="domain" description="BTB" evidence="3">
    <location>
        <begin position="142"/>
        <end position="225"/>
    </location>
</feature>
<evidence type="ECO:0000259" key="3">
    <source>
        <dbReference type="Pfam" id="PF00651"/>
    </source>
</evidence>
<dbReference type="InterPro" id="IPR011333">
    <property type="entry name" value="SKP1/BTB/POZ_sf"/>
</dbReference>
<reference evidence="5" key="1">
    <citation type="submission" date="2015-06" db="UniProtKB">
        <authorList>
            <consortium name="EnsemblPlants"/>
        </authorList>
    </citation>
    <scope>IDENTIFICATION</scope>
</reference>
<dbReference type="InterPro" id="IPR045005">
    <property type="entry name" value="BPM1-6"/>
</dbReference>
<dbReference type="Gene3D" id="3.30.710.10">
    <property type="entry name" value="Potassium Channel Kv1.1, Chain A"/>
    <property type="match status" value="1"/>
</dbReference>
<feature type="domain" description="BPM/SPOP BACK" evidence="4">
    <location>
        <begin position="232"/>
        <end position="286"/>
    </location>
</feature>
<accession>N1QX73</accession>
<dbReference type="EnsemblPlants" id="EMT15079">
    <property type="protein sequence ID" value="EMT15079"/>
    <property type="gene ID" value="F775_15427"/>
</dbReference>
<dbReference type="Gene3D" id="1.25.40.420">
    <property type="match status" value="1"/>
</dbReference>
<comment type="pathway">
    <text evidence="1">Protein modification; protein ubiquitination.</text>
</comment>
<sequence>MSPRDTGSSFFRKGKVWHPDMGSAVVSSSGYHQIVLDGYSDTEHTPTGKSIDSVPFTIGGYRWVLNGHMVLGFDKLIKRIDFEKSRLMGNNHITIQCDINVVADTGVPAPLLEEVPPSDIRQHIADLLLSKEGADVTFQAELFGSMKEGGTAYVIQIIDMEAKMFGAMLSFIYTDSLPKMETDSMDKGEVSEGKGEESMWLQSLVVAADRYDILRMKLICENKLRACIDVSTVSGILTLAEQHDCPGLKEACLEFLKIPTNLEKVLMADGLDHIVRTCPSLVKELLSKFAS</sequence>
<dbReference type="InterPro" id="IPR056423">
    <property type="entry name" value="BACK_BPM_SPOP"/>
</dbReference>
<evidence type="ECO:0000313" key="5">
    <source>
        <dbReference type="EnsemblPlants" id="EMT15079"/>
    </source>
</evidence>
<dbReference type="PANTHER" id="PTHR26379:SF522">
    <property type="entry name" value="(BREAD WHEAT) HYPOTHETICAL PROTEIN"/>
    <property type="match status" value="1"/>
</dbReference>
<dbReference type="InterPro" id="IPR000210">
    <property type="entry name" value="BTB/POZ_dom"/>
</dbReference>
<evidence type="ECO:0000256" key="1">
    <source>
        <dbReference type="ARBA" id="ARBA00004906"/>
    </source>
</evidence>
<dbReference type="GO" id="GO:0016567">
    <property type="term" value="P:protein ubiquitination"/>
    <property type="evidence" value="ECO:0007669"/>
    <property type="project" value="InterPro"/>
</dbReference>
<dbReference type="SUPFAM" id="SSF54695">
    <property type="entry name" value="POZ domain"/>
    <property type="match status" value="1"/>
</dbReference>
<evidence type="ECO:0000259" key="4">
    <source>
        <dbReference type="Pfam" id="PF24570"/>
    </source>
</evidence>
<protein>
    <submittedName>
        <fullName evidence="5">Protein roadkill</fullName>
    </submittedName>
</protein>
<name>N1QX73_AEGTA</name>
<dbReference type="SUPFAM" id="SSF49599">
    <property type="entry name" value="TRAF domain-like"/>
    <property type="match status" value="1"/>
</dbReference>
<dbReference type="PANTHER" id="PTHR26379">
    <property type="entry name" value="BTB/POZ AND MATH DOMAIN-CONTAINING PROTEIN 1"/>
    <property type="match status" value="1"/>
</dbReference>
<dbReference type="Pfam" id="PF24570">
    <property type="entry name" value="BACK_BPM_SPOP"/>
    <property type="match status" value="1"/>
</dbReference>
<dbReference type="Pfam" id="PF00651">
    <property type="entry name" value="BTB"/>
    <property type="match status" value="1"/>
</dbReference>